<dbReference type="CDD" id="cd13653">
    <property type="entry name" value="PBP2_phosphate_like_1"/>
    <property type="match status" value="1"/>
</dbReference>
<keyword evidence="5" id="KW-1185">Reference proteome</keyword>
<organism evidence="4 5">
    <name type="scientific">Methanobacterium lacus (strain AL-21)</name>
    <dbReference type="NCBI Taxonomy" id="877455"/>
    <lineage>
        <taxon>Archaea</taxon>
        <taxon>Methanobacteriati</taxon>
        <taxon>Methanobacteriota</taxon>
        <taxon>Methanomada group</taxon>
        <taxon>Methanobacteria</taxon>
        <taxon>Methanobacteriales</taxon>
        <taxon>Methanobacteriaceae</taxon>
        <taxon>Methanobacterium</taxon>
    </lineage>
</organism>
<keyword evidence="2" id="KW-1133">Transmembrane helix</keyword>
<dbReference type="Pfam" id="PF12849">
    <property type="entry name" value="PBP_like_2"/>
    <property type="match status" value="1"/>
</dbReference>
<evidence type="ECO:0000256" key="2">
    <source>
        <dbReference type="SAM" id="Phobius"/>
    </source>
</evidence>
<dbReference type="PANTHER" id="PTHR30570">
    <property type="entry name" value="PERIPLASMIC PHOSPHATE BINDING COMPONENT OF PHOSPHATE ABC TRANSPORTER"/>
    <property type="match status" value="1"/>
</dbReference>
<dbReference type="SUPFAM" id="SSF53850">
    <property type="entry name" value="Periplasmic binding protein-like II"/>
    <property type="match status" value="1"/>
</dbReference>
<proteinExistence type="predicted"/>
<evidence type="ECO:0000313" key="5">
    <source>
        <dbReference type="Proteomes" id="UP000007490"/>
    </source>
</evidence>
<sequence length="281" mass="29087">MDKKYIIGIIIALVVIVGAYMVVAPGSGSKVTVVGSTSVQPVAEKLATAYMKEHPNVKITVQGGGTAVGIKSAQDGTANIGTASKALSTNDSQGLTQYTLGQDGVVAIVSPNNNLTGLTKDQLKGIFSGNITNWNQVGGPDAKINVIVREEGSGTRDAFQDIVLGKLSNGTKVSFVSSAIVQSSTQAVQQAVSQDPNAIGFCSFADLGNDTKALSINGISASASTIADGTYTIQRPFLFLVKGDAKGEVKNFIDWVMGPEGQAILTSQKIIKSTNSTNSTK</sequence>
<evidence type="ECO:0000259" key="3">
    <source>
        <dbReference type="Pfam" id="PF12849"/>
    </source>
</evidence>
<keyword evidence="2" id="KW-0472">Membrane</keyword>
<dbReference type="GeneID" id="10276917"/>
<protein>
    <submittedName>
        <fullName evidence="4">Phosphate binding protein</fullName>
    </submittedName>
</protein>
<name>F0T9I1_METLA</name>
<dbReference type="AlphaFoldDB" id="F0T9I1"/>
<dbReference type="RefSeq" id="WP_013644080.1">
    <property type="nucleotide sequence ID" value="NC_015216.1"/>
</dbReference>
<evidence type="ECO:0000256" key="1">
    <source>
        <dbReference type="ARBA" id="ARBA00022729"/>
    </source>
</evidence>
<dbReference type="HOGENOM" id="CLU_026228_5_1_2"/>
<dbReference type="Proteomes" id="UP000007490">
    <property type="component" value="Chromosome"/>
</dbReference>
<keyword evidence="1" id="KW-0732">Signal</keyword>
<feature type="domain" description="PBP" evidence="3">
    <location>
        <begin position="27"/>
        <end position="260"/>
    </location>
</feature>
<reference evidence="5" key="1">
    <citation type="submission" date="2011-02" db="EMBL/GenBank/DDBJ databases">
        <title>Complete sequence of Methanobacterium sp. AL-21.</title>
        <authorList>
            <consortium name="US DOE Joint Genome Institute"/>
            <person name="Lucas S."/>
            <person name="Copeland A."/>
            <person name="Lapidus A."/>
            <person name="Cheng J.-F."/>
            <person name="Goodwin L."/>
            <person name="Pitluck S."/>
            <person name="Chertkov O."/>
            <person name="Detter J.C."/>
            <person name="Han C."/>
            <person name="Tapia R."/>
            <person name="Land M."/>
            <person name="Hauser L."/>
            <person name="Kyrpides N."/>
            <person name="Ivanova N."/>
            <person name="Mikhailova N."/>
            <person name="Pagani I."/>
            <person name="Cadillo-Quiroz H."/>
            <person name="Imachi H."/>
            <person name="Zinder S."/>
            <person name="Liu W."/>
            <person name="Woyke T."/>
        </authorList>
    </citation>
    <scope>NUCLEOTIDE SEQUENCE [LARGE SCALE GENOMIC DNA]</scope>
    <source>
        <strain evidence="5">AL-21</strain>
    </source>
</reference>
<dbReference type="eggNOG" id="arCOG00213">
    <property type="taxonomic scope" value="Archaea"/>
</dbReference>
<dbReference type="KEGG" id="mel:Metbo_0477"/>
<feature type="transmembrane region" description="Helical" evidence="2">
    <location>
        <begin position="5"/>
        <end position="23"/>
    </location>
</feature>
<dbReference type="EMBL" id="CP002551">
    <property type="protein sequence ID" value="ADZ08729.1"/>
    <property type="molecule type" value="Genomic_DNA"/>
</dbReference>
<dbReference type="InterPro" id="IPR050811">
    <property type="entry name" value="Phosphate_ABC_transporter"/>
</dbReference>
<keyword evidence="2" id="KW-0812">Transmembrane</keyword>
<dbReference type="STRING" id="877455.Metbo_0477"/>
<dbReference type="InterPro" id="IPR024370">
    <property type="entry name" value="PBP_domain"/>
</dbReference>
<dbReference type="PANTHER" id="PTHR30570:SF1">
    <property type="entry name" value="PHOSPHATE-BINDING PROTEIN PSTS"/>
    <property type="match status" value="1"/>
</dbReference>
<accession>F0T9I1</accession>
<reference evidence="4 5" key="2">
    <citation type="journal article" date="2014" name="Int. J. Syst. Evol. Microbiol.">
        <title>Methanobacterium paludis sp. nov. and a novel strain of Methanobacterium lacus isolated from northern peatlands.</title>
        <authorList>
            <person name="Cadillo-Quiroz H."/>
            <person name="Brauer S.L."/>
            <person name="Goodson N."/>
            <person name="Yavitt J.B."/>
            <person name="Zinder S.H."/>
        </authorList>
    </citation>
    <scope>NUCLEOTIDE SEQUENCE [LARGE SCALE GENOMIC DNA]</scope>
    <source>
        <strain evidence="4 5">AL-21</strain>
    </source>
</reference>
<dbReference type="Gene3D" id="3.40.190.10">
    <property type="entry name" value="Periplasmic binding protein-like II"/>
    <property type="match status" value="2"/>
</dbReference>
<gene>
    <name evidence="4" type="ordered locus">Metbo_0477</name>
</gene>
<evidence type="ECO:0000313" key="4">
    <source>
        <dbReference type="EMBL" id="ADZ08729.1"/>
    </source>
</evidence>